<dbReference type="SUPFAM" id="SSF46689">
    <property type="entry name" value="Homeodomain-like"/>
    <property type="match status" value="1"/>
</dbReference>
<evidence type="ECO:0000256" key="1">
    <source>
        <dbReference type="ARBA" id="ARBA00023015"/>
    </source>
</evidence>
<keyword evidence="7" id="KW-1185">Reference proteome</keyword>
<keyword evidence="2 4" id="KW-0238">DNA-binding</keyword>
<evidence type="ECO:0000313" key="7">
    <source>
        <dbReference type="Proteomes" id="UP001500051"/>
    </source>
</evidence>
<dbReference type="Pfam" id="PF00440">
    <property type="entry name" value="TetR_N"/>
    <property type="match status" value="1"/>
</dbReference>
<dbReference type="InterPro" id="IPR050109">
    <property type="entry name" value="HTH-type_TetR-like_transc_reg"/>
</dbReference>
<feature type="DNA-binding region" description="H-T-H motif" evidence="4">
    <location>
        <begin position="39"/>
        <end position="58"/>
    </location>
</feature>
<accession>A0ABP7D763</accession>
<feature type="domain" description="HTH tetR-type" evidence="5">
    <location>
        <begin position="16"/>
        <end position="76"/>
    </location>
</feature>
<protein>
    <submittedName>
        <fullName evidence="6">TetR/AcrR family transcriptional regulator</fullName>
    </submittedName>
</protein>
<evidence type="ECO:0000256" key="2">
    <source>
        <dbReference type="ARBA" id="ARBA00023125"/>
    </source>
</evidence>
<dbReference type="Gene3D" id="1.10.357.10">
    <property type="entry name" value="Tetracycline Repressor, domain 2"/>
    <property type="match status" value="1"/>
</dbReference>
<dbReference type="PROSITE" id="PS50977">
    <property type="entry name" value="HTH_TETR_2"/>
    <property type="match status" value="1"/>
</dbReference>
<keyword evidence="1" id="KW-0805">Transcription regulation</keyword>
<evidence type="ECO:0000256" key="3">
    <source>
        <dbReference type="ARBA" id="ARBA00023163"/>
    </source>
</evidence>
<dbReference type="InterPro" id="IPR001647">
    <property type="entry name" value="HTH_TetR"/>
</dbReference>
<dbReference type="Proteomes" id="UP001500051">
    <property type="component" value="Unassembled WGS sequence"/>
</dbReference>
<comment type="caution">
    <text evidence="6">The sequence shown here is derived from an EMBL/GenBank/DDBJ whole genome shotgun (WGS) entry which is preliminary data.</text>
</comment>
<organism evidence="6 7">
    <name type="scientific">Microlunatus aurantiacus</name>
    <dbReference type="NCBI Taxonomy" id="446786"/>
    <lineage>
        <taxon>Bacteria</taxon>
        <taxon>Bacillati</taxon>
        <taxon>Actinomycetota</taxon>
        <taxon>Actinomycetes</taxon>
        <taxon>Propionibacteriales</taxon>
        <taxon>Propionibacteriaceae</taxon>
        <taxon>Microlunatus</taxon>
    </lineage>
</organism>
<proteinExistence type="predicted"/>
<reference evidence="7" key="1">
    <citation type="journal article" date="2019" name="Int. J. Syst. Evol. Microbiol.">
        <title>The Global Catalogue of Microorganisms (GCM) 10K type strain sequencing project: providing services to taxonomists for standard genome sequencing and annotation.</title>
        <authorList>
            <consortium name="The Broad Institute Genomics Platform"/>
            <consortium name="The Broad Institute Genome Sequencing Center for Infectious Disease"/>
            <person name="Wu L."/>
            <person name="Ma J."/>
        </authorList>
    </citation>
    <scope>NUCLEOTIDE SEQUENCE [LARGE SCALE GENOMIC DNA]</scope>
    <source>
        <strain evidence="7">JCM 16548</strain>
    </source>
</reference>
<dbReference type="PANTHER" id="PTHR30055">
    <property type="entry name" value="HTH-TYPE TRANSCRIPTIONAL REGULATOR RUTR"/>
    <property type="match status" value="1"/>
</dbReference>
<evidence type="ECO:0000313" key="6">
    <source>
        <dbReference type="EMBL" id="GAA3701813.1"/>
    </source>
</evidence>
<name>A0ABP7D763_9ACTN</name>
<dbReference type="PANTHER" id="PTHR30055:SF238">
    <property type="entry name" value="MYCOFACTOCIN BIOSYNTHESIS TRANSCRIPTIONAL REGULATOR MFTR-RELATED"/>
    <property type="match status" value="1"/>
</dbReference>
<dbReference type="SUPFAM" id="SSF48498">
    <property type="entry name" value="Tetracyclin repressor-like, C-terminal domain"/>
    <property type="match status" value="1"/>
</dbReference>
<gene>
    <name evidence="6" type="ORF">GCM10022204_18360</name>
</gene>
<keyword evidence="3" id="KW-0804">Transcription</keyword>
<dbReference type="EMBL" id="BAAAYX010000004">
    <property type="protein sequence ID" value="GAA3701813.1"/>
    <property type="molecule type" value="Genomic_DNA"/>
</dbReference>
<dbReference type="InterPro" id="IPR036271">
    <property type="entry name" value="Tet_transcr_reg_TetR-rel_C_sf"/>
</dbReference>
<evidence type="ECO:0000256" key="4">
    <source>
        <dbReference type="PROSITE-ProRule" id="PRU00335"/>
    </source>
</evidence>
<sequence>MSTDAGPEAPITARRAQTRQRLMTAARVVFAEHGVEGASVEVICERAGFTRGAFYSNFADRSDLVLAIIEQGIAFQFAAAQSAIATMKSAGDRAPEELVAIALSALTGSGAALGTDRHDVITDHALMLHAARDPELRQAYLGFVDVCNEQVAALIRDALDHARITLTVPLEVAVQLLVATHDHLQTLGLFDETRADPSLIGALLAAISRPVDQADPPPARLG</sequence>
<evidence type="ECO:0000259" key="5">
    <source>
        <dbReference type="PROSITE" id="PS50977"/>
    </source>
</evidence>
<dbReference type="InterPro" id="IPR009057">
    <property type="entry name" value="Homeodomain-like_sf"/>
</dbReference>
<dbReference type="PRINTS" id="PR00455">
    <property type="entry name" value="HTHTETR"/>
</dbReference>